<evidence type="ECO:0000313" key="2">
    <source>
        <dbReference type="EMBL" id="ERN10720.1"/>
    </source>
</evidence>
<gene>
    <name evidence="2" type="ORF">AMTR_s00027p00080260</name>
</gene>
<feature type="compositionally biased region" description="Basic and acidic residues" evidence="1">
    <location>
        <begin position="68"/>
        <end position="84"/>
    </location>
</feature>
<dbReference type="AlphaFoldDB" id="W1PTW5"/>
<protein>
    <submittedName>
        <fullName evidence="2">Uncharacterized protein</fullName>
    </submittedName>
</protein>
<name>W1PTW5_AMBTC</name>
<evidence type="ECO:0000313" key="3">
    <source>
        <dbReference type="Proteomes" id="UP000017836"/>
    </source>
</evidence>
<accession>W1PTW5</accession>
<sequence>MDRRKPRRSIMVFYCISRLACNTHISRVLNQEDLARQMMGIFVKESEEALAASYGRWGRKNKNQPPKLDLHKEENDSSSRDKQLKKTYYHCGKLGT</sequence>
<feature type="region of interest" description="Disordered" evidence="1">
    <location>
        <begin position="55"/>
        <end position="86"/>
    </location>
</feature>
<evidence type="ECO:0000256" key="1">
    <source>
        <dbReference type="SAM" id="MobiDB-lite"/>
    </source>
</evidence>
<proteinExistence type="predicted"/>
<organism evidence="2 3">
    <name type="scientific">Amborella trichopoda</name>
    <dbReference type="NCBI Taxonomy" id="13333"/>
    <lineage>
        <taxon>Eukaryota</taxon>
        <taxon>Viridiplantae</taxon>
        <taxon>Streptophyta</taxon>
        <taxon>Embryophyta</taxon>
        <taxon>Tracheophyta</taxon>
        <taxon>Spermatophyta</taxon>
        <taxon>Magnoliopsida</taxon>
        <taxon>Amborellales</taxon>
        <taxon>Amborellaceae</taxon>
        <taxon>Amborella</taxon>
    </lineage>
</organism>
<dbReference type="Proteomes" id="UP000017836">
    <property type="component" value="Unassembled WGS sequence"/>
</dbReference>
<dbReference type="HOGENOM" id="CLU_2362520_0_0_1"/>
<dbReference type="Gramene" id="ERN10720">
    <property type="protein sequence ID" value="ERN10720"/>
    <property type="gene ID" value="AMTR_s00027p00080260"/>
</dbReference>
<dbReference type="EMBL" id="KI392798">
    <property type="protein sequence ID" value="ERN10720.1"/>
    <property type="molecule type" value="Genomic_DNA"/>
</dbReference>
<keyword evidence="3" id="KW-1185">Reference proteome</keyword>
<reference evidence="3" key="1">
    <citation type="journal article" date="2013" name="Science">
        <title>The Amborella genome and the evolution of flowering plants.</title>
        <authorList>
            <consortium name="Amborella Genome Project"/>
        </authorList>
    </citation>
    <scope>NUCLEOTIDE SEQUENCE [LARGE SCALE GENOMIC DNA]</scope>
</reference>